<evidence type="ECO:0008006" key="4">
    <source>
        <dbReference type="Google" id="ProtNLM"/>
    </source>
</evidence>
<feature type="transmembrane region" description="Helical" evidence="1">
    <location>
        <begin position="147"/>
        <end position="164"/>
    </location>
</feature>
<keyword evidence="1" id="KW-1133">Transmembrane helix</keyword>
<evidence type="ECO:0000313" key="2">
    <source>
        <dbReference type="EMBL" id="OGE33577.1"/>
    </source>
</evidence>
<feature type="transmembrane region" description="Helical" evidence="1">
    <location>
        <begin position="12"/>
        <end position="34"/>
    </location>
</feature>
<sequence length="637" mass="74651">MLKITAKWKSNLFIVFLLFLIVGSLQYVLLGLILKYGFTPDDWRLLSFYKTLGDDPVSKILYVWSIKGAHTTSQVYFIGVLNGFFSLNYQAYYTVNIILKILATISIYPLVLIIFKRKLLAFLTVIIYGMNYLGSRSLEYVVKGTDYLAIIPMNIFFIIYYLIVIEKVKRWWWFVFMVLFWFLSLFISPIRVYPILFLIPAVELFVLMQDSSIRKILGSVKRLLILYLPLLVIYCYKQDAITLFLQSPPMIFHAILRGNLHFFLTIFQGLGLTWFFLTDWKNIFSTIDTSSFMNYLYFLFYPHKGPLFIFGILTFFLSLLTFKKKLRSFTEIFFLNLLLDIIFYYFAKYRLGIPEILRYDFDLNKMYPILLAGFILCIALVSFREWLSFGKNNKLLFALWITPPIALLYIFLIWLLAPFGVSFENRQGYYLVIPAIAASVFITAILVAIYDKALGQKNRLFRLFLLSIIFFILFNMLLLNKKNIDTYFHNAREDGRFAQDQEGIYNLFLQNTQIFNFAGNKLFYFENITDNVHSNYYYEQALFESLPSKILYKNIGAQEGCIAVLYQGLDGLSNIITNDNGIRGFSYSGQCSQSTKARENIFYQVNNFDAFRIKNGKIINIKREILDKLTFLLQSNK</sequence>
<reference evidence="2 3" key="1">
    <citation type="journal article" date="2016" name="Nat. Commun.">
        <title>Thousands of microbial genomes shed light on interconnected biogeochemical processes in an aquifer system.</title>
        <authorList>
            <person name="Anantharaman K."/>
            <person name="Brown C.T."/>
            <person name="Hug L.A."/>
            <person name="Sharon I."/>
            <person name="Castelle C.J."/>
            <person name="Probst A.J."/>
            <person name="Thomas B.C."/>
            <person name="Singh A."/>
            <person name="Wilkins M.J."/>
            <person name="Karaoz U."/>
            <person name="Brodie E.L."/>
            <person name="Williams K.H."/>
            <person name="Hubbard S.S."/>
            <person name="Banfield J.F."/>
        </authorList>
    </citation>
    <scope>NUCLEOTIDE SEQUENCE [LARGE SCALE GENOMIC DNA]</scope>
</reference>
<evidence type="ECO:0000256" key="1">
    <source>
        <dbReference type="SAM" id="Phobius"/>
    </source>
</evidence>
<feature type="transmembrane region" description="Helical" evidence="1">
    <location>
        <begin position="171"/>
        <end position="196"/>
    </location>
</feature>
<feature type="transmembrane region" description="Helical" evidence="1">
    <location>
        <begin position="91"/>
        <end position="112"/>
    </location>
</feature>
<keyword evidence="1" id="KW-0472">Membrane</keyword>
<feature type="transmembrane region" description="Helical" evidence="1">
    <location>
        <begin position="395"/>
        <end position="417"/>
    </location>
</feature>
<keyword evidence="1" id="KW-0812">Transmembrane</keyword>
<accession>A0A1F5JY63</accession>
<feature type="transmembrane region" description="Helical" evidence="1">
    <location>
        <begin position="297"/>
        <end position="322"/>
    </location>
</feature>
<protein>
    <recommendedName>
        <fullName evidence="4">Glycosyltransferase RgtA/B/C/D-like domain-containing protein</fullName>
    </recommendedName>
</protein>
<evidence type="ECO:0000313" key="3">
    <source>
        <dbReference type="Proteomes" id="UP000177258"/>
    </source>
</evidence>
<feature type="transmembrane region" description="Helical" evidence="1">
    <location>
        <begin position="460"/>
        <end position="479"/>
    </location>
</feature>
<organism evidence="2 3">
    <name type="scientific">Candidatus Daviesbacteria bacterium RIFCSPHIGHO2_02_FULL_41_10</name>
    <dbReference type="NCBI Taxonomy" id="1797774"/>
    <lineage>
        <taxon>Bacteria</taxon>
        <taxon>Candidatus Daviesiibacteriota</taxon>
    </lineage>
</organism>
<gene>
    <name evidence="2" type="ORF">A3D83_01235</name>
</gene>
<name>A0A1F5JY63_9BACT</name>
<feature type="transmembrane region" description="Helical" evidence="1">
    <location>
        <begin position="216"/>
        <end position="236"/>
    </location>
</feature>
<proteinExistence type="predicted"/>
<feature type="transmembrane region" description="Helical" evidence="1">
    <location>
        <begin position="429"/>
        <end position="448"/>
    </location>
</feature>
<dbReference type="EMBL" id="MFDB01000008">
    <property type="protein sequence ID" value="OGE33577.1"/>
    <property type="molecule type" value="Genomic_DNA"/>
</dbReference>
<feature type="transmembrane region" description="Helical" evidence="1">
    <location>
        <begin position="119"/>
        <end position="135"/>
    </location>
</feature>
<feature type="transmembrane region" description="Helical" evidence="1">
    <location>
        <begin position="366"/>
        <end position="383"/>
    </location>
</feature>
<dbReference type="Proteomes" id="UP000177258">
    <property type="component" value="Unassembled WGS sequence"/>
</dbReference>
<dbReference type="AlphaFoldDB" id="A0A1F5JY63"/>
<feature type="transmembrane region" description="Helical" evidence="1">
    <location>
        <begin position="256"/>
        <end position="277"/>
    </location>
</feature>
<comment type="caution">
    <text evidence="2">The sequence shown here is derived from an EMBL/GenBank/DDBJ whole genome shotgun (WGS) entry which is preliminary data.</text>
</comment>
<feature type="transmembrane region" description="Helical" evidence="1">
    <location>
        <begin position="329"/>
        <end position="346"/>
    </location>
</feature>